<reference evidence="3 4" key="1">
    <citation type="journal article" date="2014" name="PLoS Genet.">
        <title>Phylogenetically driven sequencing of extremely halophilic archaea reveals strategies for static and dynamic osmo-response.</title>
        <authorList>
            <person name="Becker E.A."/>
            <person name="Seitzer P.M."/>
            <person name="Tritt A."/>
            <person name="Larsen D."/>
            <person name="Krusor M."/>
            <person name="Yao A.I."/>
            <person name="Wu D."/>
            <person name="Madern D."/>
            <person name="Eisen J.A."/>
            <person name="Darling A.E."/>
            <person name="Facciotti M.T."/>
        </authorList>
    </citation>
    <scope>NUCLEOTIDE SEQUENCE [LARGE SCALE GENOMIC DNA]</scope>
    <source>
        <strain evidence="3 4">JCM 14624</strain>
    </source>
</reference>
<evidence type="ECO:0000256" key="1">
    <source>
        <dbReference type="SAM" id="MobiDB-lite"/>
    </source>
</evidence>
<sequence>MVFRRTLLVCTVAALLLFAGCLGPFAPDEGSETEPESESLDAAELVERSQSRNASSGPLHATMTTSMSDGTETQSVTYEVWQRSAGEMRMEVVDADEGLGAPDVMVLDGSTTWMYDEDGNRAVRMDMGFDPEEMMEFGEQLNDVAFDGMEAERVGTDTVADRPVTKVELTGNESGLMPSEMTLWIDDETYYPLKQEMEMPGQSGVTMTMTYDEFDPDAELSDDRFTFDPPEDAEVLDFDDLPTETHDDVESADEVVPFDLPEPTVPEAYTLNSSMTMQNLQGWSASLQYTDGADDHLSVSVAQASGNAMLGFGGETIEIGDVEATKTSTELLNISSTSIRWTNDDLIYTVSGTADEETLRSIAESIVE</sequence>
<name>M0BD62_9EURY</name>
<organism evidence="3 4">
    <name type="scientific">Halovivax asiaticus JCM 14624</name>
    <dbReference type="NCBI Taxonomy" id="1227490"/>
    <lineage>
        <taxon>Archaea</taxon>
        <taxon>Methanobacteriati</taxon>
        <taxon>Methanobacteriota</taxon>
        <taxon>Stenosarchaea group</taxon>
        <taxon>Halobacteria</taxon>
        <taxon>Halobacteriales</taxon>
        <taxon>Natrialbaceae</taxon>
        <taxon>Halovivax</taxon>
    </lineage>
</organism>
<dbReference type="EMBL" id="AOIQ01000021">
    <property type="protein sequence ID" value="ELZ08417.1"/>
    <property type="molecule type" value="Genomic_DNA"/>
</dbReference>
<feature type="region of interest" description="Disordered" evidence="1">
    <location>
        <begin position="28"/>
        <end position="73"/>
    </location>
</feature>
<dbReference type="PANTHER" id="PTHR37507">
    <property type="entry name" value="SPORULATION PROTEIN YDCC"/>
    <property type="match status" value="1"/>
</dbReference>
<dbReference type="Gene3D" id="2.50.20.10">
    <property type="entry name" value="Lipoprotein localisation LolA/LolB/LppX"/>
    <property type="match status" value="1"/>
</dbReference>
<dbReference type="InterPro" id="IPR029046">
    <property type="entry name" value="LolA/LolB/LppX"/>
</dbReference>
<keyword evidence="3" id="KW-0449">Lipoprotein</keyword>
<dbReference type="PROSITE" id="PS51257">
    <property type="entry name" value="PROKAR_LIPOPROTEIN"/>
    <property type="match status" value="1"/>
</dbReference>
<protein>
    <submittedName>
        <fullName evidence="3">Outer membrane lipoprotein carrier protein LolA</fullName>
    </submittedName>
</protein>
<dbReference type="STRING" id="1227490.C479_13798"/>
<dbReference type="Proteomes" id="UP000011560">
    <property type="component" value="Unassembled WGS sequence"/>
</dbReference>
<evidence type="ECO:0000259" key="2">
    <source>
        <dbReference type="Pfam" id="PF14285"/>
    </source>
</evidence>
<dbReference type="AlphaFoldDB" id="M0BD62"/>
<keyword evidence="4" id="KW-1185">Reference proteome</keyword>
<feature type="domain" description="DUF4367" evidence="2">
    <location>
        <begin position="265"/>
        <end position="366"/>
    </location>
</feature>
<dbReference type="Pfam" id="PF14285">
    <property type="entry name" value="DUF4367"/>
    <property type="match status" value="1"/>
</dbReference>
<dbReference type="SUPFAM" id="SSF89392">
    <property type="entry name" value="Prokaryotic lipoproteins and lipoprotein localization factors"/>
    <property type="match status" value="1"/>
</dbReference>
<evidence type="ECO:0000313" key="3">
    <source>
        <dbReference type="EMBL" id="ELZ08417.1"/>
    </source>
</evidence>
<feature type="compositionally biased region" description="Polar residues" evidence="1">
    <location>
        <begin position="51"/>
        <end position="73"/>
    </location>
</feature>
<dbReference type="InterPro" id="IPR025377">
    <property type="entry name" value="DUF4367"/>
</dbReference>
<comment type="caution">
    <text evidence="3">The sequence shown here is derived from an EMBL/GenBank/DDBJ whole genome shotgun (WGS) entry which is preliminary data.</text>
</comment>
<accession>M0BD62</accession>
<gene>
    <name evidence="3" type="ORF">C479_13798</name>
</gene>
<dbReference type="RefSeq" id="WP_007703715.1">
    <property type="nucleotide sequence ID" value="NZ_AOIQ01000021.1"/>
</dbReference>
<dbReference type="PANTHER" id="PTHR37507:SF2">
    <property type="entry name" value="SPORULATION PROTEIN YDCC"/>
    <property type="match status" value="1"/>
</dbReference>
<dbReference type="OrthoDB" id="137725at2157"/>
<evidence type="ECO:0000313" key="4">
    <source>
        <dbReference type="Proteomes" id="UP000011560"/>
    </source>
</evidence>
<feature type="compositionally biased region" description="Acidic residues" evidence="1">
    <location>
        <begin position="29"/>
        <end position="41"/>
    </location>
</feature>
<proteinExistence type="predicted"/>
<dbReference type="InterPro" id="IPR052944">
    <property type="entry name" value="Sporulation_related"/>
</dbReference>